<reference evidence="3" key="1">
    <citation type="submission" date="2016-10" db="EMBL/GenBank/DDBJ databases">
        <authorList>
            <person name="Varghese N."/>
            <person name="Submissions S."/>
        </authorList>
    </citation>
    <scope>NUCLEOTIDE SEQUENCE [LARGE SCALE GENOMIC DNA]</scope>
    <source>
        <strain evidence="3">DSM 21743</strain>
    </source>
</reference>
<dbReference type="InterPro" id="IPR023286">
    <property type="entry name" value="ABATE_dom_sf"/>
</dbReference>
<dbReference type="SUPFAM" id="SSF160904">
    <property type="entry name" value="Jann2411-like"/>
    <property type="match status" value="1"/>
</dbReference>
<protein>
    <submittedName>
        <fullName evidence="2">Conserved protein containing a Zn-ribbon-like motif, possibly RNA-binding</fullName>
    </submittedName>
</protein>
<evidence type="ECO:0000259" key="1">
    <source>
        <dbReference type="Pfam" id="PF11706"/>
    </source>
</evidence>
<keyword evidence="3" id="KW-1185">Reference proteome</keyword>
<dbReference type="STRING" id="546874.SAMN04488544_3277"/>
<dbReference type="InterPro" id="IPR021005">
    <property type="entry name" value="Znf_CGNR"/>
</dbReference>
<dbReference type="Pfam" id="PF07336">
    <property type="entry name" value="ABATE"/>
    <property type="match status" value="1"/>
</dbReference>
<gene>
    <name evidence="2" type="ORF">SAMN04488544_3277</name>
</gene>
<sequence length="183" mass="19902">MLFTSDTTDGLAAAAVLVNTRRDGVDTLESVADLDAFLEVVSMSGERLRTQAEVDAVREIRERLRALWSAGDRAEAAGLVNAMLAETTTTPYLTKHDQLDWHLHMTEPTAPLAHRIGAEAAMGVLDLIRTDNLARLKTCAAEDCEAVLVDLSRNSSKRYCDTGNCGNRANVAAYRARRRGAEG</sequence>
<name>A0A1H2N4V8_9ACTN</name>
<dbReference type="RefSeq" id="WP_091076635.1">
    <property type="nucleotide sequence ID" value="NZ_LT629799.1"/>
</dbReference>
<dbReference type="Proteomes" id="UP000198825">
    <property type="component" value="Chromosome I"/>
</dbReference>
<dbReference type="Pfam" id="PF11706">
    <property type="entry name" value="zf-CGNR"/>
    <property type="match status" value="1"/>
</dbReference>
<dbReference type="OrthoDB" id="3531194at2"/>
<feature type="domain" description="Zinc finger CGNR" evidence="1">
    <location>
        <begin position="135"/>
        <end position="178"/>
    </location>
</feature>
<accession>A0A1H2N4V8</accession>
<evidence type="ECO:0000313" key="2">
    <source>
        <dbReference type="EMBL" id="SDV00191.1"/>
    </source>
</evidence>
<dbReference type="EMBL" id="LT629799">
    <property type="protein sequence ID" value="SDV00191.1"/>
    <property type="molecule type" value="Genomic_DNA"/>
</dbReference>
<dbReference type="InterPro" id="IPR010852">
    <property type="entry name" value="ABATE"/>
</dbReference>
<dbReference type="PANTHER" id="PTHR35525">
    <property type="entry name" value="BLL6575 PROTEIN"/>
    <property type="match status" value="1"/>
</dbReference>
<evidence type="ECO:0000313" key="3">
    <source>
        <dbReference type="Proteomes" id="UP000198825"/>
    </source>
</evidence>
<organism evidence="2 3">
    <name type="scientific">Microlunatus sagamiharensis</name>
    <dbReference type="NCBI Taxonomy" id="546874"/>
    <lineage>
        <taxon>Bacteria</taxon>
        <taxon>Bacillati</taxon>
        <taxon>Actinomycetota</taxon>
        <taxon>Actinomycetes</taxon>
        <taxon>Propionibacteriales</taxon>
        <taxon>Propionibacteriaceae</taxon>
        <taxon>Microlunatus</taxon>
    </lineage>
</organism>
<dbReference type="PANTHER" id="PTHR35525:SF3">
    <property type="entry name" value="BLL6575 PROTEIN"/>
    <property type="match status" value="1"/>
</dbReference>
<dbReference type="AlphaFoldDB" id="A0A1H2N4V8"/>
<proteinExistence type="predicted"/>
<dbReference type="Gene3D" id="1.10.3300.10">
    <property type="entry name" value="Jann2411-like domain"/>
    <property type="match status" value="1"/>
</dbReference>